<keyword evidence="5" id="KW-0627">Porphyrin biosynthesis</keyword>
<dbReference type="InterPro" id="IPR000878">
    <property type="entry name" value="4pyrrol_Mease"/>
</dbReference>
<evidence type="ECO:0000256" key="5">
    <source>
        <dbReference type="ARBA" id="ARBA00023244"/>
    </source>
</evidence>
<name>A0A1J5TKB9_9ZZZZ</name>
<dbReference type="NCBIfam" id="TIGR01469">
    <property type="entry name" value="cobA_cysG_Cterm"/>
    <property type="match status" value="1"/>
</dbReference>
<dbReference type="EMBL" id="MLJW01000012">
    <property type="protein sequence ID" value="OIR14148.1"/>
    <property type="molecule type" value="Genomic_DNA"/>
</dbReference>
<dbReference type="GO" id="GO:0004851">
    <property type="term" value="F:uroporphyrin-III C-methyltransferase activity"/>
    <property type="evidence" value="ECO:0007669"/>
    <property type="project" value="UniProtKB-EC"/>
</dbReference>
<evidence type="ECO:0000256" key="2">
    <source>
        <dbReference type="ARBA" id="ARBA00022603"/>
    </source>
</evidence>
<accession>A0A1J5TKB9</accession>
<dbReference type="SUPFAM" id="SSF53790">
    <property type="entry name" value="Tetrapyrrole methylase"/>
    <property type="match status" value="1"/>
</dbReference>
<dbReference type="CDD" id="cd11642">
    <property type="entry name" value="SUMT"/>
    <property type="match status" value="1"/>
</dbReference>
<dbReference type="GO" id="GO:0019354">
    <property type="term" value="P:siroheme biosynthetic process"/>
    <property type="evidence" value="ECO:0007669"/>
    <property type="project" value="InterPro"/>
</dbReference>
<dbReference type="InterPro" id="IPR006366">
    <property type="entry name" value="CobA/CysG_C"/>
</dbReference>
<proteinExistence type="predicted"/>
<dbReference type="Gene3D" id="3.30.950.10">
    <property type="entry name" value="Methyltransferase, Cobalt-precorrin-4 Transmethylase, Domain 2"/>
    <property type="match status" value="1"/>
</dbReference>
<feature type="domain" description="Tetrapyrrole methylase" evidence="6">
    <location>
        <begin position="9"/>
        <end position="220"/>
    </location>
</feature>
<dbReference type="PROSITE" id="PS00840">
    <property type="entry name" value="SUMT_2"/>
    <property type="match status" value="1"/>
</dbReference>
<evidence type="ECO:0000256" key="1">
    <source>
        <dbReference type="ARBA" id="ARBA00012162"/>
    </source>
</evidence>
<dbReference type="Pfam" id="PF00590">
    <property type="entry name" value="TP_methylase"/>
    <property type="match status" value="1"/>
</dbReference>
<dbReference type="NCBIfam" id="NF004790">
    <property type="entry name" value="PRK06136.1"/>
    <property type="match status" value="1"/>
</dbReference>
<protein>
    <recommendedName>
        <fullName evidence="1">uroporphyrinogen-III C-methyltransferase</fullName>
        <ecNumber evidence="1">2.1.1.107</ecNumber>
    </recommendedName>
</protein>
<dbReference type="FunFam" id="3.40.1010.10:FF:000001">
    <property type="entry name" value="Siroheme synthase"/>
    <property type="match status" value="1"/>
</dbReference>
<dbReference type="Gene3D" id="3.40.1010.10">
    <property type="entry name" value="Cobalt-precorrin-4 Transmethylase, Domain 1"/>
    <property type="match status" value="1"/>
</dbReference>
<reference evidence="7" key="1">
    <citation type="submission" date="2016-10" db="EMBL/GenBank/DDBJ databases">
        <title>Sequence of Gallionella enrichment culture.</title>
        <authorList>
            <person name="Poehlein A."/>
            <person name="Muehling M."/>
            <person name="Daniel R."/>
        </authorList>
    </citation>
    <scope>NUCLEOTIDE SEQUENCE</scope>
</reference>
<dbReference type="AlphaFoldDB" id="A0A1J5TKB9"/>
<organism evidence="7">
    <name type="scientific">mine drainage metagenome</name>
    <dbReference type="NCBI Taxonomy" id="410659"/>
    <lineage>
        <taxon>unclassified sequences</taxon>
        <taxon>metagenomes</taxon>
        <taxon>ecological metagenomes</taxon>
    </lineage>
</organism>
<gene>
    <name evidence="7" type="primary">cysG_5</name>
    <name evidence="7" type="ORF">GALL_46090</name>
</gene>
<dbReference type="PANTHER" id="PTHR45790">
    <property type="entry name" value="SIROHEME SYNTHASE-RELATED"/>
    <property type="match status" value="1"/>
</dbReference>
<dbReference type="PANTHER" id="PTHR45790:SF3">
    <property type="entry name" value="S-ADENOSYL-L-METHIONINE-DEPENDENT UROPORPHYRINOGEN III METHYLTRANSFERASE, CHLOROPLASTIC"/>
    <property type="match status" value="1"/>
</dbReference>
<keyword evidence="3" id="KW-0808">Transferase</keyword>
<dbReference type="InterPro" id="IPR014776">
    <property type="entry name" value="4pyrrole_Mease_sub2"/>
</dbReference>
<evidence type="ECO:0000256" key="4">
    <source>
        <dbReference type="ARBA" id="ARBA00022691"/>
    </source>
</evidence>
<comment type="caution">
    <text evidence="7">The sequence shown here is derived from an EMBL/GenBank/DDBJ whole genome shotgun (WGS) entry which is preliminary data.</text>
</comment>
<dbReference type="GO" id="GO:0032259">
    <property type="term" value="P:methylation"/>
    <property type="evidence" value="ECO:0007669"/>
    <property type="project" value="UniProtKB-KW"/>
</dbReference>
<dbReference type="InterPro" id="IPR014777">
    <property type="entry name" value="4pyrrole_Mease_sub1"/>
</dbReference>
<evidence type="ECO:0000313" key="7">
    <source>
        <dbReference type="EMBL" id="OIR14148.1"/>
    </source>
</evidence>
<evidence type="ECO:0000259" key="6">
    <source>
        <dbReference type="Pfam" id="PF00590"/>
    </source>
</evidence>
<evidence type="ECO:0000256" key="3">
    <source>
        <dbReference type="ARBA" id="ARBA00022679"/>
    </source>
</evidence>
<keyword evidence="4" id="KW-0949">S-adenosyl-L-methionine</keyword>
<dbReference type="EC" id="2.1.1.107" evidence="1"/>
<dbReference type="InterPro" id="IPR003043">
    <property type="entry name" value="Uropor_MeTrfase_CS"/>
</dbReference>
<keyword evidence="2" id="KW-0489">Methyltransferase</keyword>
<dbReference type="InterPro" id="IPR035996">
    <property type="entry name" value="4pyrrol_Methylase_sf"/>
</dbReference>
<dbReference type="InterPro" id="IPR050161">
    <property type="entry name" value="Siro_Cobalamin_biosynth"/>
</dbReference>
<sequence length="282" mass="31443">MTKIKNTGKVILAGAGPGDPDLITIKTVNYLQQADVVLTDRLVSEEILNRHVNKSAAIIRVGKQCRRGISTSQKTINELIIEHALQGKLVVRLKGGDVSIFSNILDELQSLQQHNIPFEIVPGVTASLGAAAYAGIPLTAREYSTAVRLLTFYKSTVVSDEYWKELANTDDTLVFYMSSETLDDVVEKLTQNNIVPNKLLAVVEQATTPFQQVYISDLYEYQNTLKGKMFLSPSLVIIGKVVSLHEKFAWFKSNKNHEHYFKPLTKSSIINHEQKTEPTVPV</sequence>